<dbReference type="PROSITE" id="PS51318">
    <property type="entry name" value="TAT"/>
    <property type="match status" value="1"/>
</dbReference>
<organism evidence="2 3">
    <name type="scientific">Pseudonocardia lutea</name>
    <dbReference type="NCBI Taxonomy" id="2172015"/>
    <lineage>
        <taxon>Bacteria</taxon>
        <taxon>Bacillati</taxon>
        <taxon>Actinomycetota</taxon>
        <taxon>Actinomycetes</taxon>
        <taxon>Pseudonocardiales</taxon>
        <taxon>Pseudonocardiaceae</taxon>
        <taxon>Pseudonocardia</taxon>
    </lineage>
</organism>
<dbReference type="NCBIfam" id="TIGR02122">
    <property type="entry name" value="TRAP_TAXI"/>
    <property type="match status" value="1"/>
</dbReference>
<dbReference type="PANTHER" id="PTHR42941">
    <property type="entry name" value="SLL1037 PROTEIN"/>
    <property type="match status" value="1"/>
</dbReference>
<feature type="signal peptide" evidence="1">
    <location>
        <begin position="1"/>
        <end position="29"/>
    </location>
</feature>
<keyword evidence="3" id="KW-1185">Reference proteome</keyword>
<dbReference type="PANTHER" id="PTHR42941:SF1">
    <property type="entry name" value="SLL1037 PROTEIN"/>
    <property type="match status" value="1"/>
</dbReference>
<dbReference type="Gene3D" id="3.40.190.10">
    <property type="entry name" value="Periplasmic binding protein-like II"/>
    <property type="match status" value="2"/>
</dbReference>
<evidence type="ECO:0000313" key="2">
    <source>
        <dbReference type="EMBL" id="MFC5948367.1"/>
    </source>
</evidence>
<reference evidence="3" key="1">
    <citation type="journal article" date="2019" name="Int. J. Syst. Evol. Microbiol.">
        <title>The Global Catalogue of Microorganisms (GCM) 10K type strain sequencing project: providing services to taxonomists for standard genome sequencing and annotation.</title>
        <authorList>
            <consortium name="The Broad Institute Genomics Platform"/>
            <consortium name="The Broad Institute Genome Sequencing Center for Infectious Disease"/>
            <person name="Wu L."/>
            <person name="Ma J."/>
        </authorList>
    </citation>
    <scope>NUCLEOTIDE SEQUENCE [LARGE SCALE GENOMIC DNA]</scope>
    <source>
        <strain evidence="3">CGMCC 4.7397</strain>
    </source>
</reference>
<dbReference type="Pfam" id="PF16868">
    <property type="entry name" value="NMT1_3"/>
    <property type="match status" value="1"/>
</dbReference>
<dbReference type="InterPro" id="IPR011852">
    <property type="entry name" value="TRAP_TAXI"/>
</dbReference>
<protein>
    <submittedName>
        <fullName evidence="2">TAXI family TRAP transporter solute-binding subunit</fullName>
    </submittedName>
</protein>
<feature type="chain" id="PRO_5046360623" evidence="1">
    <location>
        <begin position="30"/>
        <end position="325"/>
    </location>
</feature>
<keyword evidence="1" id="KW-0732">Signal</keyword>
<dbReference type="Proteomes" id="UP001596119">
    <property type="component" value="Unassembled WGS sequence"/>
</dbReference>
<dbReference type="EMBL" id="JBHSQK010000015">
    <property type="protein sequence ID" value="MFC5948367.1"/>
    <property type="molecule type" value="Genomic_DNA"/>
</dbReference>
<dbReference type="RefSeq" id="WP_379565420.1">
    <property type="nucleotide sequence ID" value="NZ_JBHSQK010000015.1"/>
</dbReference>
<sequence>MEPGRRLDRRSALRGLAALAALPVLPALSACGSDFAGRRLSIAAGVASGVYFRLAGTLAEVWREHLGLGAAPTVLPTAGSVDNLDRLAGGTADVAFSQVDTAAERLAALAPGDPRAPRALARIYDDALHVVVRRGSPVRGVADLRGRAVSIGPPTSGYYAVARRLLESAGLDPDRDVDARGLGLTESTEALRAGVIEAFFWFGGLPTAGVSELAASTPIRLLDLTDVLEAVRARYPAYSSGTVPASAYDIGEPVATLFVRNLLLVPAALDDDLAGALVGTIFAEQPRLATTSPAALTIDARAAIGTQPVPLHPGAERFYREAKGA</sequence>
<gene>
    <name evidence="2" type="ORF">ACFQH9_08780</name>
</gene>
<evidence type="ECO:0000313" key="3">
    <source>
        <dbReference type="Proteomes" id="UP001596119"/>
    </source>
</evidence>
<accession>A0ABW1I3Z3</accession>
<dbReference type="PROSITE" id="PS51257">
    <property type="entry name" value="PROKAR_LIPOPROTEIN"/>
    <property type="match status" value="1"/>
</dbReference>
<dbReference type="InterPro" id="IPR006311">
    <property type="entry name" value="TAT_signal"/>
</dbReference>
<evidence type="ECO:0000256" key="1">
    <source>
        <dbReference type="SAM" id="SignalP"/>
    </source>
</evidence>
<proteinExistence type="predicted"/>
<name>A0ABW1I3Z3_9PSEU</name>
<dbReference type="SUPFAM" id="SSF53850">
    <property type="entry name" value="Periplasmic binding protein-like II"/>
    <property type="match status" value="1"/>
</dbReference>
<comment type="caution">
    <text evidence="2">The sequence shown here is derived from an EMBL/GenBank/DDBJ whole genome shotgun (WGS) entry which is preliminary data.</text>
</comment>